<dbReference type="KEGG" id="tva:4773827"/>
<dbReference type="GO" id="GO:0005685">
    <property type="term" value="C:U1 snRNP"/>
    <property type="evidence" value="ECO:0000318"/>
    <property type="project" value="GO_Central"/>
</dbReference>
<dbReference type="AlphaFoldDB" id="A2DUT5"/>
<protein>
    <recommendedName>
        <fullName evidence="5">RRM domain-containing protein</fullName>
    </recommendedName>
</protein>
<dbReference type="PANTHER" id="PTHR13952:SF5">
    <property type="entry name" value="U1 SMALL NUCLEAR RIBONUCLEOPROTEIN 70 KDA"/>
    <property type="match status" value="1"/>
</dbReference>
<dbReference type="SMART" id="SM00360">
    <property type="entry name" value="RRM"/>
    <property type="match status" value="1"/>
</dbReference>
<dbReference type="VEuPathDB" id="TrichDB:TVAGG3_0259480"/>
<feature type="domain" description="RRM" evidence="5">
    <location>
        <begin position="4"/>
        <end position="79"/>
    </location>
</feature>
<keyword evidence="7" id="KW-1185">Reference proteome</keyword>
<dbReference type="InterPro" id="IPR000504">
    <property type="entry name" value="RRM_dom"/>
</dbReference>
<dbReference type="SUPFAM" id="SSF54928">
    <property type="entry name" value="RNA-binding domain, RBD"/>
    <property type="match status" value="1"/>
</dbReference>
<reference evidence="6" key="2">
    <citation type="journal article" date="2007" name="Science">
        <title>Draft genome sequence of the sexually transmitted pathogen Trichomonas vaginalis.</title>
        <authorList>
            <person name="Carlton J.M."/>
            <person name="Hirt R.P."/>
            <person name="Silva J.C."/>
            <person name="Delcher A.L."/>
            <person name="Schatz M."/>
            <person name="Zhao Q."/>
            <person name="Wortman J.R."/>
            <person name="Bidwell S.L."/>
            <person name="Alsmark U.C.M."/>
            <person name="Besteiro S."/>
            <person name="Sicheritz-Ponten T."/>
            <person name="Noel C.J."/>
            <person name="Dacks J.B."/>
            <person name="Foster P.G."/>
            <person name="Simillion C."/>
            <person name="Van de Peer Y."/>
            <person name="Miranda-Saavedra D."/>
            <person name="Barton G.J."/>
            <person name="Westrop G.D."/>
            <person name="Mueller S."/>
            <person name="Dessi D."/>
            <person name="Fiori P.L."/>
            <person name="Ren Q."/>
            <person name="Paulsen I."/>
            <person name="Zhang H."/>
            <person name="Bastida-Corcuera F.D."/>
            <person name="Simoes-Barbosa A."/>
            <person name="Brown M.T."/>
            <person name="Hayes R.D."/>
            <person name="Mukherjee M."/>
            <person name="Okumura C.Y."/>
            <person name="Schneider R."/>
            <person name="Smith A.J."/>
            <person name="Vanacova S."/>
            <person name="Villalvazo M."/>
            <person name="Haas B.J."/>
            <person name="Pertea M."/>
            <person name="Feldblyum T.V."/>
            <person name="Utterback T.R."/>
            <person name="Shu C.L."/>
            <person name="Osoegawa K."/>
            <person name="de Jong P.J."/>
            <person name="Hrdy I."/>
            <person name="Horvathova L."/>
            <person name="Zubacova Z."/>
            <person name="Dolezal P."/>
            <person name="Malik S.B."/>
            <person name="Logsdon J.M. Jr."/>
            <person name="Henze K."/>
            <person name="Gupta A."/>
            <person name="Wang C.C."/>
            <person name="Dunne R.L."/>
            <person name="Upcroft J.A."/>
            <person name="Upcroft P."/>
            <person name="White O."/>
            <person name="Salzberg S.L."/>
            <person name="Tang P."/>
            <person name="Chiu C.-H."/>
            <person name="Lee Y.-S."/>
            <person name="Embley T.M."/>
            <person name="Coombs G.H."/>
            <person name="Mottram J.C."/>
            <person name="Tachezy J."/>
            <person name="Fraser-Liggett C.M."/>
            <person name="Johnson P.J."/>
        </authorList>
    </citation>
    <scope>NUCLEOTIDE SEQUENCE [LARGE SCALE GENOMIC DNA]</scope>
    <source>
        <strain evidence="6">G3</strain>
    </source>
</reference>
<evidence type="ECO:0000313" key="6">
    <source>
        <dbReference type="EMBL" id="EAY15820.1"/>
    </source>
</evidence>
<evidence type="ECO:0000256" key="2">
    <source>
        <dbReference type="ARBA" id="ARBA00023242"/>
    </source>
</evidence>
<dbReference type="GO" id="GO:0003729">
    <property type="term" value="F:mRNA binding"/>
    <property type="evidence" value="ECO:0000318"/>
    <property type="project" value="GO_Central"/>
</dbReference>
<name>A2DUT5_TRIV3</name>
<dbReference type="CDD" id="cd00590">
    <property type="entry name" value="RRM_SF"/>
    <property type="match status" value="1"/>
</dbReference>
<keyword evidence="2" id="KW-0539">Nucleus</keyword>
<dbReference type="InterPro" id="IPR035979">
    <property type="entry name" value="RBD_domain_sf"/>
</dbReference>
<dbReference type="Gene3D" id="3.30.70.330">
    <property type="match status" value="1"/>
</dbReference>
<evidence type="ECO:0000256" key="4">
    <source>
        <dbReference type="SAM" id="MobiDB-lite"/>
    </source>
</evidence>
<keyword evidence="3" id="KW-0694">RNA-binding</keyword>
<feature type="compositionally biased region" description="Basic and acidic residues" evidence="4">
    <location>
        <begin position="136"/>
        <end position="170"/>
    </location>
</feature>
<dbReference type="PANTHER" id="PTHR13952">
    <property type="entry name" value="U1 SMALL NUCLEAR RIBONUCLEOPROTEIN 70 KD"/>
    <property type="match status" value="1"/>
</dbReference>
<dbReference type="GO" id="GO:0071004">
    <property type="term" value="C:U2-type prespliceosome"/>
    <property type="evidence" value="ECO:0000318"/>
    <property type="project" value="GO_Central"/>
</dbReference>
<sequence length="195" mass="23110">MHDRRIKVEGCSFSTTQLTIKNAFEDIGDVKDVDRVKDADNNCVFYVTFENDGDAEIAVEKMNGQDINGDIVSITFEGGNRKYRQTDNQDKEEDDDADIYYPESKAPKRFNSRPDKHDFQKFQKNFNYRTPYGINKNERRESNYSNDKYLDKKSYSRHEEKRDYSPEPRKLSQNVQDMYDSLVRLLMQYKLQFSN</sequence>
<evidence type="ECO:0000259" key="5">
    <source>
        <dbReference type="PROSITE" id="PS50102"/>
    </source>
</evidence>
<comment type="subcellular location">
    <subcellularLocation>
        <location evidence="1">Nucleus</location>
    </subcellularLocation>
</comment>
<dbReference type="OrthoDB" id="3800936at2759"/>
<dbReference type="Pfam" id="PF00076">
    <property type="entry name" value="RRM_1"/>
    <property type="match status" value="1"/>
</dbReference>
<dbReference type="SMR" id="A2DUT5"/>
<organism evidence="6 7">
    <name type="scientific">Trichomonas vaginalis (strain ATCC PRA-98 / G3)</name>
    <dbReference type="NCBI Taxonomy" id="412133"/>
    <lineage>
        <taxon>Eukaryota</taxon>
        <taxon>Metamonada</taxon>
        <taxon>Parabasalia</taxon>
        <taxon>Trichomonadida</taxon>
        <taxon>Trichomonadidae</taxon>
        <taxon>Trichomonas</taxon>
    </lineage>
</organism>
<feature type="region of interest" description="Disordered" evidence="4">
    <location>
        <begin position="80"/>
        <end position="173"/>
    </location>
</feature>
<dbReference type="GO" id="GO:0030619">
    <property type="term" value="F:U1 snRNA binding"/>
    <property type="evidence" value="ECO:0000318"/>
    <property type="project" value="GO_Central"/>
</dbReference>
<dbReference type="PROSITE" id="PS50102">
    <property type="entry name" value="RRM"/>
    <property type="match status" value="1"/>
</dbReference>
<reference evidence="6" key="1">
    <citation type="submission" date="2006-10" db="EMBL/GenBank/DDBJ databases">
        <authorList>
            <person name="Amadeo P."/>
            <person name="Zhao Q."/>
            <person name="Wortman J."/>
            <person name="Fraser-Liggett C."/>
            <person name="Carlton J."/>
        </authorList>
    </citation>
    <scope>NUCLEOTIDE SEQUENCE</scope>
    <source>
        <strain evidence="6">G3</strain>
    </source>
</reference>
<evidence type="ECO:0000313" key="7">
    <source>
        <dbReference type="Proteomes" id="UP000001542"/>
    </source>
</evidence>
<dbReference type="VEuPathDB" id="TrichDB:TVAG_159930"/>
<dbReference type="InterPro" id="IPR051183">
    <property type="entry name" value="U1_U11-U12_snRNP_70-35kDa"/>
</dbReference>
<dbReference type="GO" id="GO:0000398">
    <property type="term" value="P:mRNA splicing, via spliceosome"/>
    <property type="evidence" value="ECO:0000318"/>
    <property type="project" value="GO_Central"/>
</dbReference>
<gene>
    <name evidence="6" type="ORF">TVAG_159930</name>
</gene>
<dbReference type="InterPro" id="IPR012677">
    <property type="entry name" value="Nucleotide-bd_a/b_plait_sf"/>
</dbReference>
<dbReference type="RefSeq" id="XP_001328043.1">
    <property type="nucleotide sequence ID" value="XM_001328008.1"/>
</dbReference>
<dbReference type="Proteomes" id="UP000001542">
    <property type="component" value="Unassembled WGS sequence"/>
</dbReference>
<evidence type="ECO:0000256" key="1">
    <source>
        <dbReference type="ARBA" id="ARBA00004123"/>
    </source>
</evidence>
<evidence type="ECO:0000256" key="3">
    <source>
        <dbReference type="PROSITE-ProRule" id="PRU00176"/>
    </source>
</evidence>
<dbReference type="InParanoid" id="A2DUT5"/>
<feature type="compositionally biased region" description="Basic and acidic residues" evidence="4">
    <location>
        <begin position="112"/>
        <end position="121"/>
    </location>
</feature>
<proteinExistence type="predicted"/>
<dbReference type="EMBL" id="DS113250">
    <property type="protein sequence ID" value="EAY15820.1"/>
    <property type="molecule type" value="Genomic_DNA"/>
</dbReference>
<accession>A2DUT5</accession>